<organism evidence="1">
    <name type="scientific">viral metagenome</name>
    <dbReference type="NCBI Taxonomy" id="1070528"/>
    <lineage>
        <taxon>unclassified sequences</taxon>
        <taxon>metagenomes</taxon>
        <taxon>organismal metagenomes</taxon>
    </lineage>
</organism>
<reference evidence="1" key="1">
    <citation type="journal article" date="2020" name="Nature">
        <title>Giant virus diversity and host interactions through global metagenomics.</title>
        <authorList>
            <person name="Schulz F."/>
            <person name="Roux S."/>
            <person name="Paez-Espino D."/>
            <person name="Jungbluth S."/>
            <person name="Walsh D.A."/>
            <person name="Denef V.J."/>
            <person name="McMahon K.D."/>
            <person name="Konstantinidis K.T."/>
            <person name="Eloe-Fadrosh E.A."/>
            <person name="Kyrpides N.C."/>
            <person name="Woyke T."/>
        </authorList>
    </citation>
    <scope>NUCLEOTIDE SEQUENCE</scope>
    <source>
        <strain evidence="1">GVMAG-M-3300021120-1</strain>
    </source>
</reference>
<evidence type="ECO:0000313" key="1">
    <source>
        <dbReference type="EMBL" id="QHT03853.1"/>
    </source>
</evidence>
<dbReference type="EMBL" id="MN739419">
    <property type="protein sequence ID" value="QHT03853.1"/>
    <property type="molecule type" value="Genomic_DNA"/>
</dbReference>
<accession>A0A6C0CHT4</accession>
<dbReference type="AlphaFoldDB" id="A0A6C0CHT4"/>
<sequence>MPTPDASQFTQLRKYNAIDSRAGTDKSNKQITHLYQPLPSVLYPVDFLPSFTNQYAYPLTYQRLFVDGHGTPTTKIYSPVGQGITSLKYLR</sequence>
<protein>
    <submittedName>
        <fullName evidence="1">Uncharacterized protein</fullName>
    </submittedName>
</protein>
<name>A0A6C0CHT4_9ZZZZ</name>
<proteinExistence type="predicted"/>